<dbReference type="EMBL" id="CP136862">
    <property type="protein sequence ID" value="WOJ90072.1"/>
    <property type="molecule type" value="Genomic_DNA"/>
</dbReference>
<keyword evidence="3" id="KW-0809">Transit peptide</keyword>
<comment type="subcellular location">
    <subcellularLocation>
        <location evidence="1">Membrane</location>
    </subcellularLocation>
</comment>
<name>A0ABZ0HRY3_9HYPH</name>
<comment type="similarity">
    <text evidence="2">Belongs to the Tim44 family.</text>
</comment>
<dbReference type="SUPFAM" id="SSF54427">
    <property type="entry name" value="NTF2-like"/>
    <property type="match status" value="1"/>
</dbReference>
<evidence type="ECO:0000256" key="2">
    <source>
        <dbReference type="ARBA" id="ARBA00009597"/>
    </source>
</evidence>
<dbReference type="SMART" id="SM00978">
    <property type="entry name" value="Tim44"/>
    <property type="match status" value="1"/>
</dbReference>
<evidence type="ECO:0000256" key="3">
    <source>
        <dbReference type="ARBA" id="ARBA00022946"/>
    </source>
</evidence>
<dbReference type="Proteomes" id="UP001626536">
    <property type="component" value="Chromosome"/>
</dbReference>
<dbReference type="InterPro" id="IPR032710">
    <property type="entry name" value="NTF2-like_dom_sf"/>
</dbReference>
<organism evidence="7 8">
    <name type="scientific">Methylocapsa polymorpha</name>
    <dbReference type="NCBI Taxonomy" id="3080828"/>
    <lineage>
        <taxon>Bacteria</taxon>
        <taxon>Pseudomonadati</taxon>
        <taxon>Pseudomonadota</taxon>
        <taxon>Alphaproteobacteria</taxon>
        <taxon>Hyphomicrobiales</taxon>
        <taxon>Beijerinckiaceae</taxon>
        <taxon>Methylocapsa</taxon>
    </lineage>
</organism>
<feature type="domain" description="Tim44-like" evidence="6">
    <location>
        <begin position="89"/>
        <end position="235"/>
    </location>
</feature>
<dbReference type="PIRSF" id="PIRSF031890">
    <property type="entry name" value="UCP031890_transporter_Tim44"/>
    <property type="match status" value="1"/>
</dbReference>
<dbReference type="Pfam" id="PF04280">
    <property type="entry name" value="Tim44"/>
    <property type="match status" value="1"/>
</dbReference>
<evidence type="ECO:0000256" key="5">
    <source>
        <dbReference type="SAM" id="MobiDB-lite"/>
    </source>
</evidence>
<dbReference type="RefSeq" id="WP_407339518.1">
    <property type="nucleotide sequence ID" value="NZ_CP136862.1"/>
</dbReference>
<dbReference type="Gene3D" id="3.10.450.240">
    <property type="match status" value="1"/>
</dbReference>
<evidence type="ECO:0000256" key="1">
    <source>
        <dbReference type="ARBA" id="ARBA00004370"/>
    </source>
</evidence>
<keyword evidence="4" id="KW-0472">Membrane</keyword>
<protein>
    <submittedName>
        <fullName evidence="7">Tim44/TimA family putative adaptor protein</fullName>
    </submittedName>
</protein>
<sequence>MTTIIFALLAVFVVWKLRSILGTRSGTEKPPSNPFLNRAPGPAAARRDDADNKIITLPGAPDLSAAARNAAPSDQAERWKGFAEPGSKAWAGLDAIAAADRSFAIQPFIDGAKAAYEMIVGAFAAGNRQVLENLLAKDVYDSFATAISEREKRGEKVETTFVSIDKAVVDDAELRGGAAQITLRYTSQMITVTRAQDGAVIEGSPDKVIEITDVWTFTRDVNSRDPNWRLSATGAGA</sequence>
<evidence type="ECO:0000259" key="6">
    <source>
        <dbReference type="SMART" id="SM00978"/>
    </source>
</evidence>
<dbReference type="InterPro" id="IPR039544">
    <property type="entry name" value="Tim44-like"/>
</dbReference>
<evidence type="ECO:0000256" key="4">
    <source>
        <dbReference type="ARBA" id="ARBA00023136"/>
    </source>
</evidence>
<dbReference type="PANTHER" id="PTHR10721:SF1">
    <property type="entry name" value="MITOCHONDRIAL IMPORT INNER MEMBRANE TRANSLOCASE SUBUNIT TIM44"/>
    <property type="match status" value="1"/>
</dbReference>
<proteinExistence type="inferred from homology"/>
<dbReference type="NCBIfam" id="NF033779">
    <property type="entry name" value="Tim44_TimA_adap"/>
    <property type="match status" value="1"/>
</dbReference>
<keyword evidence="8" id="KW-1185">Reference proteome</keyword>
<dbReference type="InterPro" id="IPR016985">
    <property type="entry name" value="UCP031890_Tim44-rel"/>
</dbReference>
<reference evidence="7 8" key="1">
    <citation type="submission" date="2023-10" db="EMBL/GenBank/DDBJ databases">
        <title>Novel methanotroph of the genus Methylocapsa from a subarctic wetland.</title>
        <authorList>
            <person name="Belova S.E."/>
            <person name="Oshkin I.Y."/>
            <person name="Miroshnikov K."/>
            <person name="Dedysh S.N."/>
        </authorList>
    </citation>
    <scope>NUCLEOTIDE SEQUENCE [LARGE SCALE GENOMIC DNA]</scope>
    <source>
        <strain evidence="7 8">RX1</strain>
    </source>
</reference>
<dbReference type="PANTHER" id="PTHR10721">
    <property type="entry name" value="MITOCHONDRIAL IMPORT INNER MEMBRANE TRANSLOCASE SUBUNIT TIM44"/>
    <property type="match status" value="1"/>
</dbReference>
<feature type="region of interest" description="Disordered" evidence="5">
    <location>
        <begin position="25"/>
        <end position="47"/>
    </location>
</feature>
<accession>A0ABZ0HRY3</accession>
<evidence type="ECO:0000313" key="8">
    <source>
        <dbReference type="Proteomes" id="UP001626536"/>
    </source>
</evidence>
<gene>
    <name evidence="7" type="ORF">RZS28_01845</name>
</gene>
<dbReference type="InterPro" id="IPR007379">
    <property type="entry name" value="Tim44-like_dom"/>
</dbReference>
<evidence type="ECO:0000313" key="7">
    <source>
        <dbReference type="EMBL" id="WOJ90072.1"/>
    </source>
</evidence>